<feature type="transmembrane region" description="Helical" evidence="6">
    <location>
        <begin position="424"/>
        <end position="445"/>
    </location>
</feature>
<evidence type="ECO:0000256" key="2">
    <source>
        <dbReference type="ARBA" id="ARBA00022448"/>
    </source>
</evidence>
<evidence type="ECO:0000313" key="7">
    <source>
        <dbReference type="EMBL" id="KRZ98561.1"/>
    </source>
</evidence>
<organism evidence="7 8">
    <name type="scientific">Debaryomyces fabryi</name>
    <dbReference type="NCBI Taxonomy" id="58627"/>
    <lineage>
        <taxon>Eukaryota</taxon>
        <taxon>Fungi</taxon>
        <taxon>Dikarya</taxon>
        <taxon>Ascomycota</taxon>
        <taxon>Saccharomycotina</taxon>
        <taxon>Pichiomycetes</taxon>
        <taxon>Debaryomycetaceae</taxon>
        <taxon>Debaryomyces</taxon>
    </lineage>
</organism>
<dbReference type="PANTHER" id="PTHR43791">
    <property type="entry name" value="PERMEASE-RELATED"/>
    <property type="match status" value="1"/>
</dbReference>
<dbReference type="InterPro" id="IPR011701">
    <property type="entry name" value="MFS"/>
</dbReference>
<evidence type="ECO:0008006" key="9">
    <source>
        <dbReference type="Google" id="ProtNLM"/>
    </source>
</evidence>
<accession>A0A0V1PQW1</accession>
<sequence>MAEKHTESESLSQASAASSVDALNSNEDAIVSTKYADVAVSFMQAHDSQTPIITREQDMALSRKLLWRVLGLTFLINMIMYMDKATLSYSSISGFWEATGLDQNKYNNVNTIFYVGFIVGQLPGTYLIQKLSISKLIFGITFFWSIDIFLHCAAYNYAGVIVLRFFLGLLESVAIPIMLTTNGMFLSQHVRELTQPVFYASCMASPIPIGFISYGVLYAGADIGDWRVLNIIIGGLTLILSVFVFFSYPDNPINASFLTTEEKVWVIRKVQNTSHQSIEQKMFKKHHAIEAFKDPISWLIVGFFLLQQLANNLPYQQTILYEEMGGLSNLNSTLVTVAGAGFAVLWSLAACLFMIWKPRKTCLTIIWTTLPSLAGSIAAVSLPLTNAIGVLAAISLASQSFGVGWICAFGLGQTTAGASYTKRLVRNAMIMVSYSVANIISPQLWRAKDAPNYIPAWVVQIVLSFFTAPVLIGTVWFILHRRNKERLTTLDEKLKVGHVKNEEGEVFEVNVVALDLTDLEDKTFIYPT</sequence>
<keyword evidence="3 6" id="KW-0812">Transmembrane</keyword>
<dbReference type="PANTHER" id="PTHR43791:SF63">
    <property type="entry name" value="HIGH AFFINITY CYSTEINE TRANSPORTER"/>
    <property type="match status" value="1"/>
</dbReference>
<evidence type="ECO:0000313" key="8">
    <source>
        <dbReference type="Proteomes" id="UP000054251"/>
    </source>
</evidence>
<dbReference type="Gene3D" id="1.20.1250.20">
    <property type="entry name" value="MFS general substrate transporter like domains"/>
    <property type="match status" value="1"/>
</dbReference>
<dbReference type="GeneID" id="26842686"/>
<reference evidence="7 8" key="1">
    <citation type="submission" date="2015-11" db="EMBL/GenBank/DDBJ databases">
        <title>The genome of Debaryomyces fabryi.</title>
        <authorList>
            <person name="Tafer H."/>
            <person name="Lopandic K."/>
        </authorList>
    </citation>
    <scope>NUCLEOTIDE SEQUENCE [LARGE SCALE GENOMIC DNA]</scope>
    <source>
        <strain evidence="7 8">CBS 789</strain>
    </source>
</reference>
<feature type="transmembrane region" description="Helical" evidence="6">
    <location>
        <begin position="65"/>
        <end position="82"/>
    </location>
</feature>
<evidence type="ECO:0000256" key="1">
    <source>
        <dbReference type="ARBA" id="ARBA00004141"/>
    </source>
</evidence>
<keyword evidence="8" id="KW-1185">Reference proteome</keyword>
<proteinExistence type="predicted"/>
<dbReference type="SUPFAM" id="SSF103473">
    <property type="entry name" value="MFS general substrate transporter"/>
    <property type="match status" value="1"/>
</dbReference>
<dbReference type="Proteomes" id="UP000054251">
    <property type="component" value="Unassembled WGS sequence"/>
</dbReference>
<comment type="caution">
    <text evidence="7">The sequence shown here is derived from an EMBL/GenBank/DDBJ whole genome shotgun (WGS) entry which is preliminary data.</text>
</comment>
<comment type="subcellular location">
    <subcellularLocation>
        <location evidence="1">Membrane</location>
        <topology evidence="1">Multi-pass membrane protein</topology>
    </subcellularLocation>
</comment>
<evidence type="ECO:0000256" key="5">
    <source>
        <dbReference type="ARBA" id="ARBA00023136"/>
    </source>
</evidence>
<evidence type="ECO:0000256" key="3">
    <source>
        <dbReference type="ARBA" id="ARBA00022692"/>
    </source>
</evidence>
<dbReference type="GO" id="GO:0016020">
    <property type="term" value="C:membrane"/>
    <property type="evidence" value="ECO:0007669"/>
    <property type="project" value="UniProtKB-SubCell"/>
</dbReference>
<feature type="transmembrane region" description="Helical" evidence="6">
    <location>
        <begin position="388"/>
        <end position="412"/>
    </location>
</feature>
<keyword evidence="5 6" id="KW-0472">Membrane</keyword>
<feature type="transmembrane region" description="Helical" evidence="6">
    <location>
        <begin position="163"/>
        <end position="185"/>
    </location>
</feature>
<feature type="transmembrane region" description="Helical" evidence="6">
    <location>
        <begin position="362"/>
        <end position="382"/>
    </location>
</feature>
<dbReference type="Pfam" id="PF07690">
    <property type="entry name" value="MFS_1"/>
    <property type="match status" value="1"/>
</dbReference>
<feature type="transmembrane region" description="Helical" evidence="6">
    <location>
        <begin position="228"/>
        <end position="248"/>
    </location>
</feature>
<keyword evidence="2" id="KW-0813">Transport</keyword>
<evidence type="ECO:0000256" key="6">
    <source>
        <dbReference type="SAM" id="Phobius"/>
    </source>
</evidence>
<feature type="transmembrane region" description="Helical" evidence="6">
    <location>
        <begin position="197"/>
        <end position="216"/>
    </location>
</feature>
<feature type="transmembrane region" description="Helical" evidence="6">
    <location>
        <begin position="330"/>
        <end position="355"/>
    </location>
</feature>
<evidence type="ECO:0000256" key="4">
    <source>
        <dbReference type="ARBA" id="ARBA00022989"/>
    </source>
</evidence>
<dbReference type="EMBL" id="LMYN01000253">
    <property type="protein sequence ID" value="KRZ98561.1"/>
    <property type="molecule type" value="Genomic_DNA"/>
</dbReference>
<keyword evidence="4 6" id="KW-1133">Transmembrane helix</keyword>
<dbReference type="GO" id="GO:0033229">
    <property type="term" value="F:cysteine transmembrane transporter activity"/>
    <property type="evidence" value="ECO:0007669"/>
    <property type="project" value="TreeGrafter"/>
</dbReference>
<gene>
    <name evidence="7" type="ORF">AC631_05677</name>
</gene>
<dbReference type="OrthoDB" id="3639251at2759"/>
<feature type="transmembrane region" description="Helical" evidence="6">
    <location>
        <begin position="457"/>
        <end position="479"/>
    </location>
</feature>
<dbReference type="InterPro" id="IPR036259">
    <property type="entry name" value="MFS_trans_sf"/>
</dbReference>
<name>A0A0V1PQW1_9ASCO</name>
<protein>
    <recommendedName>
        <fullName evidence="9">Major facilitator superfamily (MFS) profile domain-containing protein</fullName>
    </recommendedName>
</protein>
<dbReference type="RefSeq" id="XP_015464664.1">
    <property type="nucleotide sequence ID" value="XM_015614506.1"/>
</dbReference>
<dbReference type="AlphaFoldDB" id="A0A0V1PQW1"/>
<feature type="transmembrane region" description="Helical" evidence="6">
    <location>
        <begin position="136"/>
        <end position="157"/>
    </location>
</feature>